<sequence>MNKLELPGRVWIASDIHLGPDTPATAQAFHRFLIKASAQADALILCGDIFDAWIGDDVALSAPPPWLAETLTELGHVSEKIPLWLGRGNRDFLIGRALAGHVGAQLLPDQVCLATDAGPILLSHGDEYCLADKSYQRFRRLVRCPAVQWLFLRLSLSFRRGIADFARKRSMASNRHKAMEIMDVSPSAIEQAFSGTDADIMVHGHTHRPQLHRLTVGGRERRRYVLPDWDYDHGDTPRGGWLAVDATGPHLVQASKLS</sequence>
<feature type="binding site" evidence="10">
    <location>
        <position position="89"/>
    </location>
    <ligand>
        <name>Mn(2+)</name>
        <dbReference type="ChEBI" id="CHEBI:29035"/>
        <label>2</label>
    </ligand>
</feature>
<feature type="binding site" evidence="10">
    <location>
        <position position="132"/>
    </location>
    <ligand>
        <name>substrate</name>
    </ligand>
</feature>
<dbReference type="InterPro" id="IPR029052">
    <property type="entry name" value="Metallo-depent_PP-like"/>
</dbReference>
<dbReference type="OrthoDB" id="9783283at2"/>
<accession>A0A410GC47</accession>
<dbReference type="KEGG" id="pus:CKA81_08575"/>
<dbReference type="Gene3D" id="3.60.21.10">
    <property type="match status" value="1"/>
</dbReference>
<evidence type="ECO:0000256" key="8">
    <source>
        <dbReference type="ARBA" id="ARBA00023136"/>
    </source>
</evidence>
<comment type="similarity">
    <text evidence="10">Belongs to the LpxH family.</text>
</comment>
<comment type="function">
    <text evidence="10">Hydrolyzes the pyrophosphate bond of UDP-2,3-diacylglucosamine to yield 2,3-diacylglucosamine 1-phosphate (lipid X) and UMP by catalyzing the attack of water at the alpha-P atom. Involved in the biosynthesis of lipid A, a phosphorylated glycolipid that anchors the lipopolysaccharide to the outer membrane of the cell.</text>
</comment>
<evidence type="ECO:0000256" key="2">
    <source>
        <dbReference type="ARBA" id="ARBA00022516"/>
    </source>
</evidence>
<comment type="cofactor">
    <cofactor evidence="10">
        <name>Mn(2+)</name>
        <dbReference type="ChEBI" id="CHEBI:29035"/>
    </cofactor>
    <text evidence="10">Binds 2 Mn(2+) ions per subunit in a binuclear metal center.</text>
</comment>
<comment type="catalytic activity">
    <reaction evidence="10">
        <text>UDP-2-N,3-O-bis[(3R)-3-hydroxytetradecanoyl]-alpha-D-glucosamine + H2O = 2-N,3-O-bis[(3R)-3-hydroxytetradecanoyl]-alpha-D-glucosaminyl 1-phosphate + UMP + 2 H(+)</text>
        <dbReference type="Rhea" id="RHEA:25213"/>
        <dbReference type="ChEBI" id="CHEBI:15377"/>
        <dbReference type="ChEBI" id="CHEBI:15378"/>
        <dbReference type="ChEBI" id="CHEBI:57865"/>
        <dbReference type="ChEBI" id="CHEBI:57957"/>
        <dbReference type="ChEBI" id="CHEBI:78847"/>
        <dbReference type="EC" id="3.6.1.54"/>
    </reaction>
</comment>
<keyword evidence="2 10" id="KW-0444">Lipid biosynthesis</keyword>
<keyword evidence="13" id="KW-1185">Reference proteome</keyword>
<comment type="pathway">
    <text evidence="10">Glycolipid biosynthesis; lipid IV(A) biosynthesis; lipid IV(A) from (3R)-3-hydroxytetradecanoyl-[acyl-carrier-protein] and UDP-N-acetyl-alpha-D-glucosamine: step 4/6.</text>
</comment>
<dbReference type="GO" id="GO:0005737">
    <property type="term" value="C:cytoplasm"/>
    <property type="evidence" value="ECO:0007669"/>
    <property type="project" value="InterPro"/>
</dbReference>
<feature type="binding site" evidence="10">
    <location>
        <position position="15"/>
    </location>
    <ligand>
        <name>Mn(2+)</name>
        <dbReference type="ChEBI" id="CHEBI:29035"/>
        <label>1</label>
    </ligand>
</feature>
<keyword evidence="4 10" id="KW-0441">Lipid A biosynthesis</keyword>
<dbReference type="GO" id="GO:0009245">
    <property type="term" value="P:lipid A biosynthetic process"/>
    <property type="evidence" value="ECO:0007669"/>
    <property type="project" value="UniProtKB-UniRule"/>
</dbReference>
<evidence type="ECO:0000313" key="13">
    <source>
        <dbReference type="Proteomes" id="UP000283474"/>
    </source>
</evidence>
<feature type="binding site" evidence="10">
    <location>
        <position position="205"/>
    </location>
    <ligand>
        <name>substrate</name>
    </ligand>
</feature>
<reference evidence="12 13" key="1">
    <citation type="submission" date="2017-08" db="EMBL/GenBank/DDBJ databases">
        <authorList>
            <person name="Park S.-J."/>
            <person name="Kim H."/>
        </authorList>
    </citation>
    <scope>NUCLEOTIDE SEQUENCE [LARGE SCALE GENOMIC DNA]</scope>
    <source>
        <strain evidence="13">ye3</strain>
    </source>
</reference>
<evidence type="ECO:0000256" key="6">
    <source>
        <dbReference type="ARBA" id="ARBA00022801"/>
    </source>
</evidence>
<keyword evidence="6 10" id="KW-0378">Hydrolase</keyword>
<feature type="binding site" evidence="10">
    <location>
        <position position="170"/>
    </location>
    <ligand>
        <name>substrate</name>
    </ligand>
</feature>
<keyword evidence="8 10" id="KW-0472">Membrane</keyword>
<evidence type="ECO:0000259" key="11">
    <source>
        <dbReference type="Pfam" id="PF00149"/>
    </source>
</evidence>
<evidence type="ECO:0000256" key="1">
    <source>
        <dbReference type="ARBA" id="ARBA00022475"/>
    </source>
</evidence>
<dbReference type="RefSeq" id="WP_128354937.1">
    <property type="nucleotide sequence ID" value="NZ_CP022987.1"/>
</dbReference>
<keyword evidence="5 10" id="KW-0479">Metal-binding</keyword>
<feature type="binding site" evidence="10">
    <location>
        <position position="48"/>
    </location>
    <ligand>
        <name>Mn(2+)</name>
        <dbReference type="ChEBI" id="CHEBI:29035"/>
        <label>1</label>
    </ligand>
</feature>
<feature type="binding site" evidence="10">
    <location>
        <position position="17"/>
    </location>
    <ligand>
        <name>Mn(2+)</name>
        <dbReference type="ChEBI" id="CHEBI:29035"/>
        <label>1</label>
    </ligand>
</feature>
<dbReference type="InterPro" id="IPR004843">
    <property type="entry name" value="Calcineurin-like_PHP"/>
</dbReference>
<dbReference type="SUPFAM" id="SSF56300">
    <property type="entry name" value="Metallo-dependent phosphatases"/>
    <property type="match status" value="1"/>
</dbReference>
<evidence type="ECO:0000256" key="10">
    <source>
        <dbReference type="HAMAP-Rule" id="MF_00575"/>
    </source>
</evidence>
<dbReference type="PANTHER" id="PTHR34990">
    <property type="entry name" value="UDP-2,3-DIACYLGLUCOSAMINE HYDROLASE-RELATED"/>
    <property type="match status" value="1"/>
</dbReference>
<evidence type="ECO:0000256" key="4">
    <source>
        <dbReference type="ARBA" id="ARBA00022556"/>
    </source>
</evidence>
<dbReference type="GO" id="GO:0019897">
    <property type="term" value="C:extrinsic component of plasma membrane"/>
    <property type="evidence" value="ECO:0007669"/>
    <property type="project" value="UniProtKB-UniRule"/>
</dbReference>
<comment type="subcellular location">
    <subcellularLocation>
        <location evidence="10">Cell inner membrane</location>
        <topology evidence="10">Peripheral membrane protein</topology>
        <orientation evidence="10">Cytoplasmic side</orientation>
    </subcellularLocation>
</comment>
<dbReference type="UniPathway" id="UPA00359">
    <property type="reaction ID" value="UER00480"/>
</dbReference>
<dbReference type="CDD" id="cd07398">
    <property type="entry name" value="MPP_YbbF-LpxH"/>
    <property type="match status" value="1"/>
</dbReference>
<dbReference type="GO" id="GO:0030145">
    <property type="term" value="F:manganese ion binding"/>
    <property type="evidence" value="ECO:0007669"/>
    <property type="project" value="UniProtKB-UniRule"/>
</dbReference>
<feature type="binding site" evidence="10">
    <location>
        <position position="207"/>
    </location>
    <ligand>
        <name>Mn(2+)</name>
        <dbReference type="ChEBI" id="CHEBI:29035"/>
        <label>1</label>
    </ligand>
</feature>
<evidence type="ECO:0000256" key="9">
    <source>
        <dbReference type="ARBA" id="ARBA00023211"/>
    </source>
</evidence>
<protein>
    <recommendedName>
        <fullName evidence="10">UDP-2,3-diacylglucosamine hydrolase</fullName>
        <ecNumber evidence="10">3.6.1.54</ecNumber>
    </recommendedName>
    <alternativeName>
        <fullName evidence="10">UDP-2,3-diacylglucosamine diphosphatase</fullName>
    </alternativeName>
</protein>
<name>A0A410GC47_9BURK</name>
<proteinExistence type="inferred from homology"/>
<dbReference type="NCBIfam" id="TIGR01854">
    <property type="entry name" value="lipid_A_lpxH"/>
    <property type="match status" value="1"/>
</dbReference>
<dbReference type="AlphaFoldDB" id="A0A410GC47"/>
<dbReference type="Pfam" id="PF00149">
    <property type="entry name" value="Metallophos"/>
    <property type="match status" value="1"/>
</dbReference>
<feature type="binding site" evidence="10">
    <location>
        <position position="174"/>
    </location>
    <ligand>
        <name>substrate</name>
    </ligand>
</feature>
<dbReference type="HAMAP" id="MF_00575">
    <property type="entry name" value="LpxH"/>
    <property type="match status" value="1"/>
</dbReference>
<feature type="binding site" evidence="10">
    <location>
        <position position="48"/>
    </location>
    <ligand>
        <name>Mn(2+)</name>
        <dbReference type="ChEBI" id="CHEBI:29035"/>
        <label>2</label>
    </ligand>
</feature>
<dbReference type="EMBL" id="CP022987">
    <property type="protein sequence ID" value="QAA93886.1"/>
    <property type="molecule type" value="Genomic_DNA"/>
</dbReference>
<keyword evidence="9 10" id="KW-0464">Manganese</keyword>
<evidence type="ECO:0000313" key="12">
    <source>
        <dbReference type="EMBL" id="QAA93886.1"/>
    </source>
</evidence>
<gene>
    <name evidence="10" type="primary">lpxH</name>
    <name evidence="12" type="ORF">CKA81_08575</name>
</gene>
<evidence type="ECO:0000256" key="5">
    <source>
        <dbReference type="ARBA" id="ARBA00022723"/>
    </source>
</evidence>
<evidence type="ECO:0000256" key="3">
    <source>
        <dbReference type="ARBA" id="ARBA00022519"/>
    </source>
</evidence>
<feature type="domain" description="Calcineurin-like phosphoesterase" evidence="11">
    <location>
        <begin position="9"/>
        <end position="209"/>
    </location>
</feature>
<organism evidence="12 13">
    <name type="scientific">Pollutimonas thiosulfatoxidans</name>
    <dbReference type="NCBI Taxonomy" id="2028345"/>
    <lineage>
        <taxon>Bacteria</taxon>
        <taxon>Pseudomonadati</taxon>
        <taxon>Pseudomonadota</taxon>
        <taxon>Betaproteobacteria</taxon>
        <taxon>Burkholderiales</taxon>
        <taxon>Alcaligenaceae</taxon>
        <taxon>Pollutimonas</taxon>
    </lineage>
</organism>
<dbReference type="Proteomes" id="UP000283474">
    <property type="component" value="Chromosome"/>
</dbReference>
<dbReference type="GO" id="GO:0008758">
    <property type="term" value="F:UDP-2,3-diacylglucosamine hydrolase activity"/>
    <property type="evidence" value="ECO:0007669"/>
    <property type="project" value="UniProtKB-UniRule"/>
</dbReference>
<keyword evidence="3 10" id="KW-0997">Cell inner membrane</keyword>
<feature type="binding site" evidence="10">
    <location>
        <position position="124"/>
    </location>
    <ligand>
        <name>Mn(2+)</name>
        <dbReference type="ChEBI" id="CHEBI:29035"/>
        <label>2</label>
    </ligand>
</feature>
<feature type="binding site" evidence="10">
    <location>
        <begin position="89"/>
        <end position="90"/>
    </location>
    <ligand>
        <name>substrate</name>
    </ligand>
</feature>
<dbReference type="InterPro" id="IPR010138">
    <property type="entry name" value="UDP-diacylglucosamine_Hdrlase"/>
</dbReference>
<keyword evidence="7 10" id="KW-0443">Lipid metabolism</keyword>
<dbReference type="NCBIfam" id="NF003743">
    <property type="entry name" value="PRK05340.1"/>
    <property type="match status" value="1"/>
</dbReference>
<feature type="binding site" evidence="10">
    <location>
        <position position="177"/>
    </location>
    <ligand>
        <name>substrate</name>
    </ligand>
</feature>
<keyword evidence="1 10" id="KW-1003">Cell membrane</keyword>
<dbReference type="PANTHER" id="PTHR34990:SF1">
    <property type="entry name" value="UDP-2,3-DIACYLGLUCOSAMINE HYDROLASE"/>
    <property type="match status" value="1"/>
</dbReference>
<dbReference type="InterPro" id="IPR043461">
    <property type="entry name" value="LpxH-like"/>
</dbReference>
<feature type="binding site" evidence="10">
    <location>
        <position position="205"/>
    </location>
    <ligand>
        <name>Mn(2+)</name>
        <dbReference type="ChEBI" id="CHEBI:29035"/>
        <label>2</label>
    </ligand>
</feature>
<dbReference type="EC" id="3.6.1.54" evidence="10"/>
<evidence type="ECO:0000256" key="7">
    <source>
        <dbReference type="ARBA" id="ARBA00023098"/>
    </source>
</evidence>